<dbReference type="Pfam" id="PF16172">
    <property type="entry name" value="DOCK_N"/>
    <property type="match status" value="1"/>
</dbReference>
<dbReference type="PANTHER" id="PTHR45653">
    <property type="entry name" value="DEDICATOR OF CYTOKINESIS"/>
    <property type="match status" value="1"/>
</dbReference>
<dbReference type="SUPFAM" id="SSF50044">
    <property type="entry name" value="SH3-domain"/>
    <property type="match status" value="1"/>
</dbReference>
<dbReference type="PANTHER" id="PTHR45653:SF10">
    <property type="entry name" value="MYOBLAST CITY, ISOFORM B"/>
    <property type="match status" value="1"/>
</dbReference>
<evidence type="ECO:0000313" key="3">
    <source>
        <dbReference type="Proteomes" id="UP000031036"/>
    </source>
</evidence>
<dbReference type="InterPro" id="IPR026791">
    <property type="entry name" value="DOCK"/>
</dbReference>
<reference evidence="2 3" key="1">
    <citation type="submission" date="2014-11" db="EMBL/GenBank/DDBJ databases">
        <title>Genetic blueprint of the zoonotic pathogen Toxocara canis.</title>
        <authorList>
            <person name="Zhu X.-Q."/>
            <person name="Korhonen P.K."/>
            <person name="Cai H."/>
            <person name="Young N.D."/>
            <person name="Nejsum P."/>
            <person name="von Samson-Himmelstjerna G."/>
            <person name="Boag P.R."/>
            <person name="Tan P."/>
            <person name="Li Q."/>
            <person name="Min J."/>
            <person name="Yang Y."/>
            <person name="Wang X."/>
            <person name="Fang X."/>
            <person name="Hall R.S."/>
            <person name="Hofmann A."/>
            <person name="Sternberg P.W."/>
            <person name="Jex A.R."/>
            <person name="Gasser R.B."/>
        </authorList>
    </citation>
    <scope>NUCLEOTIDE SEQUENCE [LARGE SCALE GENOMIC DNA]</scope>
    <source>
        <strain evidence="2">PN_DK_2014</strain>
    </source>
</reference>
<gene>
    <name evidence="2" type="primary">Dock1</name>
    <name evidence="2" type="ORF">Tcan_02764</name>
</gene>
<dbReference type="InterPro" id="IPR036028">
    <property type="entry name" value="SH3-like_dom_sf"/>
</dbReference>
<evidence type="ECO:0000313" key="2">
    <source>
        <dbReference type="EMBL" id="KHN85731.1"/>
    </source>
</evidence>
<dbReference type="Gene3D" id="2.30.30.40">
    <property type="entry name" value="SH3 Domains"/>
    <property type="match status" value="1"/>
</dbReference>
<comment type="caution">
    <text evidence="2">The sequence shown here is derived from an EMBL/GenBank/DDBJ whole genome shotgun (WGS) entry which is preliminary data.</text>
</comment>
<dbReference type="GO" id="GO:0016477">
    <property type="term" value="P:cell migration"/>
    <property type="evidence" value="ECO:0007669"/>
    <property type="project" value="TreeGrafter"/>
</dbReference>
<feature type="domain" description="Dedicator of cytokinesis N-terminal" evidence="1">
    <location>
        <begin position="91"/>
        <end position="171"/>
    </location>
</feature>
<dbReference type="InterPro" id="IPR032376">
    <property type="entry name" value="DOCK_N"/>
</dbReference>
<dbReference type="GO" id="GO:0005085">
    <property type="term" value="F:guanyl-nucleotide exchange factor activity"/>
    <property type="evidence" value="ECO:0007669"/>
    <property type="project" value="InterPro"/>
</dbReference>
<dbReference type="GO" id="GO:0005737">
    <property type="term" value="C:cytoplasm"/>
    <property type="evidence" value="ECO:0007669"/>
    <property type="project" value="TreeGrafter"/>
</dbReference>
<accession>A0A0B2VQD5</accession>
<dbReference type="GO" id="GO:0007520">
    <property type="term" value="P:myoblast fusion"/>
    <property type="evidence" value="ECO:0007669"/>
    <property type="project" value="TreeGrafter"/>
</dbReference>
<dbReference type="EMBL" id="JPKZ01000735">
    <property type="protein sequence ID" value="KHN85731.1"/>
    <property type="molecule type" value="Genomic_DNA"/>
</dbReference>
<dbReference type="InterPro" id="IPR042455">
    <property type="entry name" value="DOCK_N_sub1"/>
</dbReference>
<dbReference type="Proteomes" id="UP000031036">
    <property type="component" value="Unassembled WGS sequence"/>
</dbReference>
<dbReference type="Gene3D" id="1.20.1270.350">
    <property type="entry name" value="Dedicator of cytokinesis N-terminal subdomain"/>
    <property type="match status" value="1"/>
</dbReference>
<organism evidence="2 3">
    <name type="scientific">Toxocara canis</name>
    <name type="common">Canine roundworm</name>
    <dbReference type="NCBI Taxonomy" id="6265"/>
    <lineage>
        <taxon>Eukaryota</taxon>
        <taxon>Metazoa</taxon>
        <taxon>Ecdysozoa</taxon>
        <taxon>Nematoda</taxon>
        <taxon>Chromadorea</taxon>
        <taxon>Rhabditida</taxon>
        <taxon>Spirurina</taxon>
        <taxon>Ascaridomorpha</taxon>
        <taxon>Ascaridoidea</taxon>
        <taxon>Toxocaridae</taxon>
        <taxon>Toxocara</taxon>
    </lineage>
</organism>
<proteinExistence type="predicted"/>
<keyword evidence="3" id="KW-1185">Reference proteome</keyword>
<dbReference type="GO" id="GO:0005886">
    <property type="term" value="C:plasma membrane"/>
    <property type="evidence" value="ECO:0007669"/>
    <property type="project" value="TreeGrafter"/>
</dbReference>
<protein>
    <submittedName>
        <fullName evidence="2">Dedicator of cytokinesis protein 1</fullName>
    </submittedName>
</protein>
<evidence type="ECO:0000259" key="1">
    <source>
        <dbReference type="Pfam" id="PF16172"/>
    </source>
</evidence>
<dbReference type="STRING" id="6265.A0A0B2VQD5"/>
<dbReference type="GO" id="GO:0007264">
    <property type="term" value="P:small GTPase-mediated signal transduction"/>
    <property type="evidence" value="ECO:0007669"/>
    <property type="project" value="InterPro"/>
</dbReference>
<dbReference type="AlphaFoldDB" id="A0A0B2VQD5"/>
<sequence length="171" mass="19614">MGFDERYVDFTSHPNHRSKMTCEAIAQCNFSPGTLPDTRQVNWPFLPLHIGEHVNILATEEEWCYGSTCSDHVKFGIFPQTAVIPISKTFSTTSSEAHELIAELTDVLTEWWCSIKETYGRQAQMESQDDILLYMEDLMAMRKRVLSGNVPVEELKEMRLQLARKIDLGNQ</sequence>
<dbReference type="OrthoDB" id="18896at2759"/>
<dbReference type="GO" id="GO:0031267">
    <property type="term" value="F:small GTPase binding"/>
    <property type="evidence" value="ECO:0007669"/>
    <property type="project" value="TreeGrafter"/>
</dbReference>
<name>A0A0B2VQD5_TOXCA</name>